<feature type="domain" description="C1q" evidence="6">
    <location>
        <begin position="57"/>
        <end position="172"/>
    </location>
</feature>
<dbReference type="PROSITE" id="PS50871">
    <property type="entry name" value="C1Q"/>
    <property type="match status" value="1"/>
</dbReference>
<reference evidence="7" key="1">
    <citation type="submission" date="2021-01" db="EMBL/GenBank/DDBJ databases">
        <authorList>
            <person name="Zahm M."/>
            <person name="Roques C."/>
            <person name="Cabau C."/>
            <person name="Klopp C."/>
            <person name="Donnadieu C."/>
            <person name="Jouanno E."/>
            <person name="Lampietro C."/>
            <person name="Louis A."/>
            <person name="Herpin A."/>
            <person name="Echchiki A."/>
            <person name="Berthelot C."/>
            <person name="Parey E."/>
            <person name="Roest-Crollius H."/>
            <person name="Braasch I."/>
            <person name="Postlethwait J."/>
            <person name="Bobe J."/>
            <person name="Montfort J."/>
            <person name="Bouchez O."/>
            <person name="Begum T."/>
            <person name="Mejri S."/>
            <person name="Adams A."/>
            <person name="Chen W.-J."/>
            <person name="Guiguen Y."/>
        </authorList>
    </citation>
    <scope>NUCLEOTIDE SEQUENCE</scope>
    <source>
        <tissue evidence="7">Blood</tissue>
    </source>
</reference>
<dbReference type="AlphaFoldDB" id="A0A8T3E2W8"/>
<dbReference type="GO" id="GO:0005576">
    <property type="term" value="C:extracellular region"/>
    <property type="evidence" value="ECO:0007669"/>
    <property type="project" value="UniProtKB-SubCell"/>
</dbReference>
<dbReference type="EMBL" id="JAERUA010000003">
    <property type="protein sequence ID" value="KAI1901248.1"/>
    <property type="molecule type" value="Genomic_DNA"/>
</dbReference>
<dbReference type="SMART" id="SM00110">
    <property type="entry name" value="C1Q"/>
    <property type="match status" value="1"/>
</dbReference>
<evidence type="ECO:0000256" key="4">
    <source>
        <dbReference type="SAM" id="Coils"/>
    </source>
</evidence>
<evidence type="ECO:0000256" key="2">
    <source>
        <dbReference type="ARBA" id="ARBA00022525"/>
    </source>
</evidence>
<evidence type="ECO:0000313" key="7">
    <source>
        <dbReference type="EMBL" id="KAI1901248.1"/>
    </source>
</evidence>
<dbReference type="InterPro" id="IPR001073">
    <property type="entry name" value="C1q_dom"/>
</dbReference>
<dbReference type="SUPFAM" id="SSF49842">
    <property type="entry name" value="TNF-like"/>
    <property type="match status" value="1"/>
</dbReference>
<dbReference type="Proteomes" id="UP000829720">
    <property type="component" value="Unassembled WGS sequence"/>
</dbReference>
<comment type="subcellular location">
    <subcellularLocation>
        <location evidence="1">Secreted</location>
    </subcellularLocation>
</comment>
<keyword evidence="4" id="KW-0175">Coiled coil</keyword>
<dbReference type="PANTHER" id="PTHR22923:SF102">
    <property type="entry name" value="CEREBELLIN 13-RELATED"/>
    <property type="match status" value="1"/>
</dbReference>
<sequence length="172" mass="18614">MALLQLLLVGCVCVALGEDVAETADLTPMEQEPISAAIETRLKATEDQIEALKMKLEGQDKVVFSATLRAPESGPELFVGPFNVEHTLVFKNIHTNIGDGYKSGTGIFTAPVKGFYYFSFGVASWGKNYLGVMLKKNGETITSVYSDAGGDHSRPGANSVILHLDKMDQCIR</sequence>
<name>A0A8T3E2W8_9TELE</name>
<comment type="caution">
    <text evidence="7">The sequence shown here is derived from an EMBL/GenBank/DDBJ whole genome shotgun (WGS) entry which is preliminary data.</text>
</comment>
<evidence type="ECO:0000259" key="6">
    <source>
        <dbReference type="PROSITE" id="PS50871"/>
    </source>
</evidence>
<feature type="chain" id="PRO_5035821651" description="C1q domain-containing protein" evidence="5">
    <location>
        <begin position="18"/>
        <end position="172"/>
    </location>
</feature>
<gene>
    <name evidence="7" type="ORF">AGOR_G00032370</name>
</gene>
<dbReference type="Pfam" id="PF00386">
    <property type="entry name" value="C1q"/>
    <property type="match status" value="1"/>
</dbReference>
<evidence type="ECO:0000256" key="1">
    <source>
        <dbReference type="ARBA" id="ARBA00004613"/>
    </source>
</evidence>
<dbReference type="InterPro" id="IPR008983">
    <property type="entry name" value="Tumour_necrosis_fac-like_dom"/>
</dbReference>
<feature type="signal peptide" evidence="5">
    <location>
        <begin position="1"/>
        <end position="17"/>
    </location>
</feature>
<evidence type="ECO:0000256" key="5">
    <source>
        <dbReference type="SAM" id="SignalP"/>
    </source>
</evidence>
<protein>
    <recommendedName>
        <fullName evidence="6">C1q domain-containing protein</fullName>
    </recommendedName>
</protein>
<proteinExistence type="predicted"/>
<accession>A0A8T3E2W8</accession>
<dbReference type="InterPro" id="IPR050822">
    <property type="entry name" value="Cerebellin_Synaptic_Org"/>
</dbReference>
<evidence type="ECO:0000256" key="3">
    <source>
        <dbReference type="ARBA" id="ARBA00022729"/>
    </source>
</evidence>
<organism evidence="7 8">
    <name type="scientific">Albula goreensis</name>
    <dbReference type="NCBI Taxonomy" id="1534307"/>
    <lineage>
        <taxon>Eukaryota</taxon>
        <taxon>Metazoa</taxon>
        <taxon>Chordata</taxon>
        <taxon>Craniata</taxon>
        <taxon>Vertebrata</taxon>
        <taxon>Euteleostomi</taxon>
        <taxon>Actinopterygii</taxon>
        <taxon>Neopterygii</taxon>
        <taxon>Teleostei</taxon>
        <taxon>Albuliformes</taxon>
        <taxon>Albulidae</taxon>
        <taxon>Albula</taxon>
    </lineage>
</organism>
<keyword evidence="8" id="KW-1185">Reference proteome</keyword>
<evidence type="ECO:0000313" key="8">
    <source>
        <dbReference type="Proteomes" id="UP000829720"/>
    </source>
</evidence>
<feature type="coiled-coil region" evidence="4">
    <location>
        <begin position="35"/>
        <end position="62"/>
    </location>
</feature>
<dbReference type="OrthoDB" id="6154955at2759"/>
<dbReference type="PANTHER" id="PTHR22923">
    <property type="entry name" value="CEREBELLIN-RELATED"/>
    <property type="match status" value="1"/>
</dbReference>
<dbReference type="Gene3D" id="2.60.120.40">
    <property type="match status" value="1"/>
</dbReference>
<keyword evidence="3 5" id="KW-0732">Signal</keyword>
<dbReference type="PRINTS" id="PR00007">
    <property type="entry name" value="COMPLEMNTC1Q"/>
</dbReference>
<keyword evidence="2" id="KW-0964">Secreted</keyword>